<accession>A0A562IVJ4</accession>
<dbReference type="AlphaFoldDB" id="A0A562IVJ4"/>
<feature type="region of interest" description="Disordered" evidence="1">
    <location>
        <begin position="130"/>
        <end position="149"/>
    </location>
</feature>
<dbReference type="GO" id="GO:0005840">
    <property type="term" value="C:ribosome"/>
    <property type="evidence" value="ECO:0007669"/>
    <property type="project" value="UniProtKB-KW"/>
</dbReference>
<name>A0A562IVJ4_9ACTN</name>
<keyword evidence="3" id="KW-0689">Ribosomal protein</keyword>
<organism evidence="3 4">
    <name type="scientific">Modestobacter roseus</name>
    <dbReference type="NCBI Taxonomy" id="1181884"/>
    <lineage>
        <taxon>Bacteria</taxon>
        <taxon>Bacillati</taxon>
        <taxon>Actinomycetota</taxon>
        <taxon>Actinomycetes</taxon>
        <taxon>Geodermatophilales</taxon>
        <taxon>Geodermatophilaceae</taxon>
        <taxon>Modestobacter</taxon>
    </lineage>
</organism>
<dbReference type="SUPFAM" id="SSF55729">
    <property type="entry name" value="Acyl-CoA N-acyltransferases (Nat)"/>
    <property type="match status" value="1"/>
</dbReference>
<feature type="domain" description="N-acetyltransferase" evidence="2">
    <location>
        <begin position="3"/>
        <end position="149"/>
    </location>
</feature>
<gene>
    <name evidence="3" type="ORF">JD78_03348</name>
</gene>
<evidence type="ECO:0000313" key="4">
    <source>
        <dbReference type="Proteomes" id="UP000321490"/>
    </source>
</evidence>
<dbReference type="EMBL" id="VLKF01000001">
    <property type="protein sequence ID" value="TWH74803.1"/>
    <property type="molecule type" value="Genomic_DNA"/>
</dbReference>
<dbReference type="CDD" id="cd04301">
    <property type="entry name" value="NAT_SF"/>
    <property type="match status" value="1"/>
</dbReference>
<dbReference type="InterPro" id="IPR000182">
    <property type="entry name" value="GNAT_dom"/>
</dbReference>
<evidence type="ECO:0000259" key="2">
    <source>
        <dbReference type="PROSITE" id="PS51186"/>
    </source>
</evidence>
<feature type="compositionally biased region" description="Basic and acidic residues" evidence="1">
    <location>
        <begin position="132"/>
        <end position="141"/>
    </location>
</feature>
<dbReference type="RefSeq" id="WP_208104127.1">
    <property type="nucleotide sequence ID" value="NZ_JABGDC010000071.1"/>
</dbReference>
<evidence type="ECO:0000313" key="3">
    <source>
        <dbReference type="EMBL" id="TWH74803.1"/>
    </source>
</evidence>
<protein>
    <submittedName>
        <fullName evidence="3">Ribosomal protein S18 acetylase RimI-like enzyme</fullName>
    </submittedName>
</protein>
<dbReference type="PROSITE" id="PS51186">
    <property type="entry name" value="GNAT"/>
    <property type="match status" value="1"/>
</dbReference>
<dbReference type="GO" id="GO:0016747">
    <property type="term" value="F:acyltransferase activity, transferring groups other than amino-acyl groups"/>
    <property type="evidence" value="ECO:0007669"/>
    <property type="project" value="InterPro"/>
</dbReference>
<dbReference type="InterPro" id="IPR050276">
    <property type="entry name" value="MshD_Acetyltransferase"/>
</dbReference>
<evidence type="ECO:0000256" key="1">
    <source>
        <dbReference type="SAM" id="MobiDB-lite"/>
    </source>
</evidence>
<dbReference type="PANTHER" id="PTHR43617">
    <property type="entry name" value="L-AMINO ACID N-ACETYLTRANSFERASE"/>
    <property type="match status" value="1"/>
</dbReference>
<keyword evidence="4" id="KW-1185">Reference proteome</keyword>
<dbReference type="Proteomes" id="UP000321490">
    <property type="component" value="Unassembled WGS sequence"/>
</dbReference>
<sequence>MTLLIRDGAPDDAEALTALLRRSRSVAMPWLASPHDEAATRWWMAHVVLAGQRVRVALDGGRVVGFAAVDGDWLAQLYVDPDHQGAGVGRALLDDAVRARPEGLSLRVFQRNIRARHFYEAAGFTLVDEDDGSRNEEREADCTYTWSPP</sequence>
<keyword evidence="3" id="KW-0687">Ribonucleoprotein</keyword>
<reference evidence="3 4" key="1">
    <citation type="submission" date="2019-07" db="EMBL/GenBank/DDBJ databases">
        <title>R&amp;d 2014.</title>
        <authorList>
            <person name="Klenk H.-P."/>
        </authorList>
    </citation>
    <scope>NUCLEOTIDE SEQUENCE [LARGE SCALE GENOMIC DNA]</scope>
    <source>
        <strain evidence="3 4">DSM 45764</strain>
    </source>
</reference>
<comment type="caution">
    <text evidence="3">The sequence shown here is derived from an EMBL/GenBank/DDBJ whole genome shotgun (WGS) entry which is preliminary data.</text>
</comment>
<dbReference type="Pfam" id="PF13508">
    <property type="entry name" value="Acetyltransf_7"/>
    <property type="match status" value="1"/>
</dbReference>
<dbReference type="Gene3D" id="3.40.630.30">
    <property type="match status" value="1"/>
</dbReference>
<proteinExistence type="predicted"/>
<dbReference type="InterPro" id="IPR016181">
    <property type="entry name" value="Acyl_CoA_acyltransferase"/>
</dbReference>